<dbReference type="Ensembl" id="ENSXMAT00000028836.1">
    <property type="protein sequence ID" value="ENSXMAP00000025727.1"/>
    <property type="gene ID" value="ENSXMAG00000029813.1"/>
</dbReference>
<evidence type="ECO:0000256" key="1">
    <source>
        <dbReference type="ARBA" id="ARBA00004613"/>
    </source>
</evidence>
<reference evidence="7" key="2">
    <citation type="journal article" date="2013" name="Nat. Genet.">
        <title>The genome of the platyfish, Xiphophorus maculatus, provides insights into evolutionary adaptation and several complex traits.</title>
        <authorList>
            <person name="Schartl M."/>
            <person name="Walter R.B."/>
            <person name="Shen Y."/>
            <person name="Garcia T."/>
            <person name="Catchen J."/>
            <person name="Amores A."/>
            <person name="Braasch I."/>
            <person name="Chalopin D."/>
            <person name="Volff J.N."/>
            <person name="Lesch K.P."/>
            <person name="Bisazza A."/>
            <person name="Minx P."/>
            <person name="Hillier L."/>
            <person name="Wilson R.K."/>
            <person name="Fuerstenberg S."/>
            <person name="Boore J."/>
            <person name="Searle S."/>
            <person name="Postlethwait J.H."/>
            <person name="Warren W.C."/>
        </authorList>
    </citation>
    <scope>NUCLEOTIDE SEQUENCE [LARGE SCALE GENOMIC DNA]</scope>
    <source>
        <strain evidence="7">JP 163 A</strain>
    </source>
</reference>
<dbReference type="SUPFAM" id="SSF50814">
    <property type="entry name" value="Lipocalins"/>
    <property type="match status" value="2"/>
</dbReference>
<reference evidence="7" key="1">
    <citation type="submission" date="2012-01" db="EMBL/GenBank/DDBJ databases">
        <authorList>
            <person name="Walter R."/>
            <person name="Schartl M."/>
            <person name="Warren W."/>
        </authorList>
    </citation>
    <scope>NUCLEOTIDE SEQUENCE [LARGE SCALE GENOMIC DNA]</scope>
    <source>
        <strain evidence="7">JP 163 A</strain>
    </source>
</reference>
<sequence>MYALCVFVLFCWASVSHSAPAPCENLLRPVESLSFRDVEGRWALVSVSAAVPKYLEKMKLSDSGSGVFANYTDSTKISFTRISSVGDSCQYMQTDVTLDESGLSDPQLNISMTLIQSSCQDCIVVRLDKSPDQPLRLYLFSRRREVDAKELEEFKAQAECLSMSEHHVMDPTKDHSTPLLCEKLVQPLEAFAPRHLEGRWALVAGSLNHSQSMGALRLRDSITMYFSNSRDPSTVSYTQINRFGDRCQHLHYNISVDGSSFSFDVGNRFDLNGSLYYTSCPDCLVMRWVVKSNKRHSVDLYLLSRRREVDLREMEEFRAQLKCFQLPVPVVMDPGEELCPEQPEC</sequence>
<protein>
    <recommendedName>
        <fullName evidence="8">Apolipoprotein M</fullName>
    </recommendedName>
</protein>
<dbReference type="OMA" id="YMHSNIT"/>
<keyword evidence="3 5" id="KW-0732">Signal</keyword>
<feature type="signal peptide" evidence="5">
    <location>
        <begin position="1"/>
        <end position="18"/>
    </location>
</feature>
<dbReference type="PANTHER" id="PTHR11967:SF2">
    <property type="entry name" value="ALPHA-1-ACID GLYCOPROTEIN 1"/>
    <property type="match status" value="1"/>
</dbReference>
<evidence type="ECO:0000313" key="6">
    <source>
        <dbReference type="Ensembl" id="ENSXMAP00000025727.1"/>
    </source>
</evidence>
<dbReference type="Proteomes" id="UP000002852">
    <property type="component" value="Unassembled WGS sequence"/>
</dbReference>
<dbReference type="AlphaFoldDB" id="A0A3B5Q4H5"/>
<evidence type="ECO:0000256" key="3">
    <source>
        <dbReference type="ARBA" id="ARBA00022729"/>
    </source>
</evidence>
<dbReference type="InterPro" id="IPR012674">
    <property type="entry name" value="Calycin"/>
</dbReference>
<evidence type="ECO:0008006" key="8">
    <source>
        <dbReference type="Google" id="ProtNLM"/>
    </source>
</evidence>
<dbReference type="GeneTree" id="ENSGT00940000166223"/>
<evidence type="ECO:0000256" key="2">
    <source>
        <dbReference type="ARBA" id="ARBA00022525"/>
    </source>
</evidence>
<evidence type="ECO:0000256" key="4">
    <source>
        <dbReference type="ARBA" id="ARBA00023180"/>
    </source>
</evidence>
<dbReference type="PANTHER" id="PTHR11967">
    <property type="entry name" value="ALPHA-1-ACID GLYCOPROTEIN"/>
    <property type="match status" value="1"/>
</dbReference>
<organism evidence="6 7">
    <name type="scientific">Xiphophorus maculatus</name>
    <name type="common">Southern platyfish</name>
    <name type="synonym">Platypoecilus maculatus</name>
    <dbReference type="NCBI Taxonomy" id="8083"/>
    <lineage>
        <taxon>Eukaryota</taxon>
        <taxon>Metazoa</taxon>
        <taxon>Chordata</taxon>
        <taxon>Craniata</taxon>
        <taxon>Vertebrata</taxon>
        <taxon>Euteleostomi</taxon>
        <taxon>Actinopterygii</taxon>
        <taxon>Neopterygii</taxon>
        <taxon>Teleostei</taxon>
        <taxon>Neoteleostei</taxon>
        <taxon>Acanthomorphata</taxon>
        <taxon>Ovalentaria</taxon>
        <taxon>Atherinomorphae</taxon>
        <taxon>Cyprinodontiformes</taxon>
        <taxon>Poeciliidae</taxon>
        <taxon>Poeciliinae</taxon>
        <taxon>Xiphophorus</taxon>
    </lineage>
</organism>
<keyword evidence="4" id="KW-0325">Glycoprotein</keyword>
<reference evidence="6" key="4">
    <citation type="submission" date="2025-09" db="UniProtKB">
        <authorList>
            <consortium name="Ensembl"/>
        </authorList>
    </citation>
    <scope>IDENTIFICATION</scope>
    <source>
        <strain evidence="6">JP 163 A</strain>
    </source>
</reference>
<reference evidence="6" key="3">
    <citation type="submission" date="2025-08" db="UniProtKB">
        <authorList>
            <consortium name="Ensembl"/>
        </authorList>
    </citation>
    <scope>IDENTIFICATION</scope>
    <source>
        <strain evidence="6">JP 163 A</strain>
    </source>
</reference>
<name>A0A3B5Q4H5_XIPMA</name>
<dbReference type="GO" id="GO:0005576">
    <property type="term" value="C:extracellular region"/>
    <property type="evidence" value="ECO:0007669"/>
    <property type="project" value="UniProtKB-SubCell"/>
</dbReference>
<evidence type="ECO:0000256" key="5">
    <source>
        <dbReference type="SAM" id="SignalP"/>
    </source>
</evidence>
<keyword evidence="7" id="KW-1185">Reference proteome</keyword>
<accession>A0A3B5Q4H5</accession>
<comment type="subcellular location">
    <subcellularLocation>
        <location evidence="1">Secreted</location>
    </subcellularLocation>
</comment>
<dbReference type="Gene3D" id="2.40.128.20">
    <property type="match status" value="2"/>
</dbReference>
<evidence type="ECO:0000313" key="7">
    <source>
        <dbReference type="Proteomes" id="UP000002852"/>
    </source>
</evidence>
<keyword evidence="2" id="KW-0964">Secreted</keyword>
<dbReference type="InParanoid" id="A0A3B5Q4H5"/>
<proteinExistence type="predicted"/>
<feature type="chain" id="PRO_5017393745" description="Apolipoprotein M" evidence="5">
    <location>
        <begin position="19"/>
        <end position="345"/>
    </location>
</feature>